<dbReference type="PIRSF" id="PIRSF001220">
    <property type="entry name" value="L-ASNase_gatD"/>
    <property type="match status" value="1"/>
</dbReference>
<evidence type="ECO:0000259" key="5">
    <source>
        <dbReference type="Pfam" id="PF17763"/>
    </source>
</evidence>
<dbReference type="InterPro" id="IPR037152">
    <property type="entry name" value="L-asparaginase_N_sf"/>
</dbReference>
<keyword evidence="7" id="KW-1185">Reference proteome</keyword>
<sequence length="345" mass="34371">MTTAPAAEAARVQLLSLGGTIFMHQDADGQGAVPSDDAGARLAAGLRGAGGDGGIELVHEEIANVSSASVRPSHLRTVLQRARAAVDAGALGVVLTHGTDTLEETAFLLNRFWDRDAPLVVTGAMRPANAAGADGPANLQDAVHAAAAALARRLGVLVAFDGALHLADRVTKASSRSVSAFASEPSGPLALVDGPLLRPLFPAPMRPALVGGDLPEELPTVATMTSGLGDDLTLLDALASNGSAAGLRGLVVAGAGMGHVAAGAVPRLTALLEAGVPVVVATRVASGGTSETHYAYPGAGADLVARGIVMAGLLSPQKARLLLQVLLATGADAAAIREAFAGFGS</sequence>
<dbReference type="Gene3D" id="3.40.50.1170">
    <property type="entry name" value="L-asparaginase, N-terminal domain"/>
    <property type="match status" value="1"/>
</dbReference>
<dbReference type="RefSeq" id="WP_343903630.1">
    <property type="nucleotide sequence ID" value="NZ_BAAAIS010000002.1"/>
</dbReference>
<dbReference type="SFLD" id="SFLDS00057">
    <property type="entry name" value="Glutaminase/Asparaginase"/>
    <property type="match status" value="1"/>
</dbReference>
<dbReference type="InterPro" id="IPR006034">
    <property type="entry name" value="Asparaginase/glutaminase-like"/>
</dbReference>
<proteinExistence type="inferred from homology"/>
<evidence type="ECO:0000256" key="3">
    <source>
        <dbReference type="PROSITE-ProRule" id="PRU10100"/>
    </source>
</evidence>
<dbReference type="PIRSF" id="PIRSF500176">
    <property type="entry name" value="L_ASNase"/>
    <property type="match status" value="1"/>
</dbReference>
<comment type="caution">
    <text evidence="6">The sequence shown here is derived from an EMBL/GenBank/DDBJ whole genome shotgun (WGS) entry which is preliminary data.</text>
</comment>
<dbReference type="InterPro" id="IPR027473">
    <property type="entry name" value="L-asparaginase_C"/>
</dbReference>
<dbReference type="PROSITE" id="PS00917">
    <property type="entry name" value="ASN_GLN_ASE_2"/>
    <property type="match status" value="1"/>
</dbReference>
<dbReference type="Pfam" id="PF17763">
    <property type="entry name" value="Asparaginase_C"/>
    <property type="match status" value="1"/>
</dbReference>
<feature type="active site" evidence="3">
    <location>
        <position position="99"/>
    </location>
</feature>
<dbReference type="SMART" id="SM00870">
    <property type="entry name" value="Asparaginase"/>
    <property type="match status" value="1"/>
</dbReference>
<protein>
    <submittedName>
        <fullName evidence="6">Asparaginase</fullName>
    </submittedName>
</protein>
<feature type="domain" description="Asparaginase/glutaminase C-terminal" evidence="5">
    <location>
        <begin position="221"/>
        <end position="340"/>
    </location>
</feature>
<feature type="domain" description="L-asparaginase N-terminal" evidence="4">
    <location>
        <begin position="11"/>
        <end position="193"/>
    </location>
</feature>
<dbReference type="EMBL" id="JBHUFL010000002">
    <property type="protein sequence ID" value="MFD1834241.1"/>
    <property type="molecule type" value="Genomic_DNA"/>
</dbReference>
<dbReference type="PRINTS" id="PR00139">
    <property type="entry name" value="ASNGLNASE"/>
</dbReference>
<dbReference type="Proteomes" id="UP001597280">
    <property type="component" value="Unassembled WGS sequence"/>
</dbReference>
<gene>
    <name evidence="6" type="ORF">ACFSDA_04040</name>
</gene>
<dbReference type="InterPro" id="IPR036152">
    <property type="entry name" value="Asp/glu_Ase-like_sf"/>
</dbReference>
<reference evidence="7" key="1">
    <citation type="journal article" date="2019" name="Int. J. Syst. Evol. Microbiol.">
        <title>The Global Catalogue of Microorganisms (GCM) 10K type strain sequencing project: providing services to taxonomists for standard genome sequencing and annotation.</title>
        <authorList>
            <consortium name="The Broad Institute Genomics Platform"/>
            <consortium name="The Broad Institute Genome Sequencing Center for Infectious Disease"/>
            <person name="Wu L."/>
            <person name="Ma J."/>
        </authorList>
    </citation>
    <scope>NUCLEOTIDE SEQUENCE [LARGE SCALE GENOMIC DNA]</scope>
    <source>
        <strain evidence="7">JCM 11650</strain>
    </source>
</reference>
<evidence type="ECO:0000313" key="7">
    <source>
        <dbReference type="Proteomes" id="UP001597280"/>
    </source>
</evidence>
<dbReference type="CDD" id="cd08964">
    <property type="entry name" value="L-asparaginase_II"/>
    <property type="match status" value="1"/>
</dbReference>
<organism evidence="6 7">
    <name type="scientific">Brachybacterium rhamnosum</name>
    <dbReference type="NCBI Taxonomy" id="173361"/>
    <lineage>
        <taxon>Bacteria</taxon>
        <taxon>Bacillati</taxon>
        <taxon>Actinomycetota</taxon>
        <taxon>Actinomycetes</taxon>
        <taxon>Micrococcales</taxon>
        <taxon>Dermabacteraceae</taxon>
        <taxon>Brachybacterium</taxon>
    </lineage>
</organism>
<dbReference type="InterPro" id="IPR004550">
    <property type="entry name" value="AsnASE_II"/>
</dbReference>
<name>A0ABW4PXT2_9MICO</name>
<dbReference type="InterPro" id="IPR027474">
    <property type="entry name" value="L-asparaginase_N"/>
</dbReference>
<dbReference type="PANTHER" id="PTHR11707:SF28">
    <property type="entry name" value="60 KDA LYSOPHOSPHOLIPASE"/>
    <property type="match status" value="1"/>
</dbReference>
<dbReference type="PROSITE" id="PS51732">
    <property type="entry name" value="ASN_GLN_ASE_3"/>
    <property type="match status" value="1"/>
</dbReference>
<dbReference type="InterPro" id="IPR040919">
    <property type="entry name" value="Asparaginase_C"/>
</dbReference>
<keyword evidence="2" id="KW-0378">Hydrolase</keyword>
<evidence type="ECO:0000259" key="4">
    <source>
        <dbReference type="Pfam" id="PF00710"/>
    </source>
</evidence>
<dbReference type="InterPro" id="IPR027475">
    <property type="entry name" value="Asparaginase/glutaminase_AS2"/>
</dbReference>
<accession>A0ABW4PXT2</accession>
<dbReference type="PANTHER" id="PTHR11707">
    <property type="entry name" value="L-ASPARAGINASE"/>
    <property type="match status" value="1"/>
</dbReference>
<dbReference type="Gene3D" id="3.40.50.40">
    <property type="match status" value="1"/>
</dbReference>
<evidence type="ECO:0000256" key="2">
    <source>
        <dbReference type="ARBA" id="ARBA00022801"/>
    </source>
</evidence>
<evidence type="ECO:0000313" key="6">
    <source>
        <dbReference type="EMBL" id="MFD1834241.1"/>
    </source>
</evidence>
<evidence type="ECO:0000256" key="1">
    <source>
        <dbReference type="ARBA" id="ARBA00010518"/>
    </source>
</evidence>
<comment type="similarity">
    <text evidence="1">Belongs to the asparaginase 1 family.</text>
</comment>
<dbReference type="SUPFAM" id="SSF53774">
    <property type="entry name" value="Glutaminase/Asparaginase"/>
    <property type="match status" value="1"/>
</dbReference>
<dbReference type="Pfam" id="PF00710">
    <property type="entry name" value="Asparaginase"/>
    <property type="match status" value="1"/>
</dbReference>